<protein>
    <recommendedName>
        <fullName evidence="1">RNase H type-1 domain-containing protein</fullName>
    </recommendedName>
</protein>
<dbReference type="InterPro" id="IPR036397">
    <property type="entry name" value="RNaseH_sf"/>
</dbReference>
<dbReference type="PANTHER" id="PTHR47723">
    <property type="entry name" value="OS05G0353850 PROTEIN"/>
    <property type="match status" value="1"/>
</dbReference>
<dbReference type="InterPro" id="IPR012337">
    <property type="entry name" value="RNaseH-like_sf"/>
</dbReference>
<reference evidence="2" key="1">
    <citation type="journal article" date="2023" name="Plant J.">
        <title>Genome sequences and population genomics provide insights into the demographic history, inbreeding, and mutation load of two 'living fossil' tree species of Dipteronia.</title>
        <authorList>
            <person name="Feng Y."/>
            <person name="Comes H.P."/>
            <person name="Chen J."/>
            <person name="Zhu S."/>
            <person name="Lu R."/>
            <person name="Zhang X."/>
            <person name="Li P."/>
            <person name="Qiu J."/>
            <person name="Olsen K.M."/>
            <person name="Qiu Y."/>
        </authorList>
    </citation>
    <scope>NUCLEOTIDE SEQUENCE</scope>
    <source>
        <strain evidence="2">NBL</strain>
    </source>
</reference>
<dbReference type="Gene3D" id="3.30.420.10">
    <property type="entry name" value="Ribonuclease H-like superfamily/Ribonuclease H"/>
    <property type="match status" value="1"/>
</dbReference>
<dbReference type="AlphaFoldDB" id="A0AAE0E4H5"/>
<evidence type="ECO:0000313" key="2">
    <source>
        <dbReference type="EMBL" id="KAK3206936.1"/>
    </source>
</evidence>
<gene>
    <name evidence="2" type="ORF">Dsin_020982</name>
</gene>
<dbReference type="SUPFAM" id="SSF53098">
    <property type="entry name" value="Ribonuclease H-like"/>
    <property type="match status" value="1"/>
</dbReference>
<dbReference type="EMBL" id="JANJYJ010000006">
    <property type="protein sequence ID" value="KAK3206936.1"/>
    <property type="molecule type" value="Genomic_DNA"/>
</dbReference>
<dbReference type="InterPro" id="IPR044730">
    <property type="entry name" value="RNase_H-like_dom_plant"/>
</dbReference>
<keyword evidence="3" id="KW-1185">Reference proteome</keyword>
<feature type="domain" description="RNase H type-1" evidence="1">
    <location>
        <begin position="330"/>
        <end position="463"/>
    </location>
</feature>
<evidence type="ECO:0000259" key="1">
    <source>
        <dbReference type="PROSITE" id="PS50879"/>
    </source>
</evidence>
<dbReference type="PROSITE" id="PS50879">
    <property type="entry name" value="RNASE_H_1"/>
    <property type="match status" value="1"/>
</dbReference>
<dbReference type="GO" id="GO:0004523">
    <property type="term" value="F:RNA-DNA hybrid ribonuclease activity"/>
    <property type="evidence" value="ECO:0007669"/>
    <property type="project" value="InterPro"/>
</dbReference>
<dbReference type="InterPro" id="IPR053151">
    <property type="entry name" value="RNase_H-like"/>
</dbReference>
<accession>A0AAE0E4H5</accession>
<dbReference type="Pfam" id="PF13456">
    <property type="entry name" value="RVT_3"/>
    <property type="match status" value="1"/>
</dbReference>
<evidence type="ECO:0000313" key="3">
    <source>
        <dbReference type="Proteomes" id="UP001281410"/>
    </source>
</evidence>
<comment type="caution">
    <text evidence="2">The sequence shown here is derived from an EMBL/GenBank/DDBJ whole genome shotgun (WGS) entry which is preliminary data.</text>
</comment>
<dbReference type="PANTHER" id="PTHR47723:SF22">
    <property type="entry name" value="RNASE H TYPE-1 DOMAIN-CONTAINING PROTEIN"/>
    <property type="match status" value="1"/>
</dbReference>
<name>A0AAE0E4H5_9ROSI</name>
<dbReference type="GO" id="GO:0003676">
    <property type="term" value="F:nucleic acid binding"/>
    <property type="evidence" value="ECO:0007669"/>
    <property type="project" value="InterPro"/>
</dbReference>
<organism evidence="2 3">
    <name type="scientific">Dipteronia sinensis</name>
    <dbReference type="NCBI Taxonomy" id="43782"/>
    <lineage>
        <taxon>Eukaryota</taxon>
        <taxon>Viridiplantae</taxon>
        <taxon>Streptophyta</taxon>
        <taxon>Embryophyta</taxon>
        <taxon>Tracheophyta</taxon>
        <taxon>Spermatophyta</taxon>
        <taxon>Magnoliopsida</taxon>
        <taxon>eudicotyledons</taxon>
        <taxon>Gunneridae</taxon>
        <taxon>Pentapetalae</taxon>
        <taxon>rosids</taxon>
        <taxon>malvids</taxon>
        <taxon>Sapindales</taxon>
        <taxon>Sapindaceae</taxon>
        <taxon>Hippocastanoideae</taxon>
        <taxon>Acereae</taxon>
        <taxon>Dipteronia</taxon>
    </lineage>
</organism>
<dbReference type="CDD" id="cd06222">
    <property type="entry name" value="RNase_H_like"/>
    <property type="match status" value="1"/>
</dbReference>
<proteinExistence type="predicted"/>
<sequence>MPVGVALGIEKLQRNFLWGDGGGKRKIHAVKWEEVCKSKHLCGLGIGRIPIKNFGMLAKWIWRFGKEREALWRRVIVAKYGIQENRLMWDWTKSPNDSFFVKAVRNLFTPGSQVAKLVDEGFSVVVGKGDIIDFWTELKWGSRSLRDAFPRIFALASKKSGPIREFGGWSDSGWVWEVQTRKKLFDWEQNLWNCFQSVLSGFSLHILYSDALAWKLNRNGQFTVSFFSRGVEGSAKVSSHIQKVIWNGFFPPRLKCSCGNFIKESKVFYDKIPSLFRAAESVRFRIACWFKYFGKNVSDSVSCLMLNPKDYCVESRRVKNSELKDWVPPSLNAFKFNVDGSAFGCPGQAGIGGVLRDWYGQVICLFSYAVGIMNSNAAEILAIHKAVEICCLEPSLHDQEVSIVSDSKVAVCWVNGEEFGCIDHVNTIFSIRSKLIQRDGLKVVHDSRRFNSVADNLAKMGSGQKGDFLHWM</sequence>
<dbReference type="Proteomes" id="UP001281410">
    <property type="component" value="Unassembled WGS sequence"/>
</dbReference>
<dbReference type="InterPro" id="IPR002156">
    <property type="entry name" value="RNaseH_domain"/>
</dbReference>